<dbReference type="Proteomes" id="UP000179164">
    <property type="component" value="Unassembled WGS sequence"/>
</dbReference>
<evidence type="ECO:0000256" key="4">
    <source>
        <dbReference type="ARBA" id="ARBA00022801"/>
    </source>
</evidence>
<accession>A0A1G2B6P9</accession>
<feature type="binding site" evidence="6">
    <location>
        <position position="210"/>
    </location>
    <ligand>
        <name>Mg(2+)</name>
        <dbReference type="ChEBI" id="CHEBI:18420"/>
        <label>1</label>
        <note>catalytic</note>
    </ligand>
</feature>
<evidence type="ECO:0000256" key="7">
    <source>
        <dbReference type="RuleBase" id="RU364068"/>
    </source>
</evidence>
<dbReference type="PANTHER" id="PTHR20854:SF4">
    <property type="entry name" value="INOSITOL-1-MONOPHOSPHATASE-RELATED"/>
    <property type="match status" value="1"/>
</dbReference>
<dbReference type="GO" id="GO:0007165">
    <property type="term" value="P:signal transduction"/>
    <property type="evidence" value="ECO:0007669"/>
    <property type="project" value="TreeGrafter"/>
</dbReference>
<evidence type="ECO:0000256" key="2">
    <source>
        <dbReference type="ARBA" id="ARBA00001946"/>
    </source>
</evidence>
<comment type="catalytic activity">
    <reaction evidence="1 7">
        <text>a myo-inositol phosphate + H2O = myo-inositol + phosphate</text>
        <dbReference type="Rhea" id="RHEA:24056"/>
        <dbReference type="ChEBI" id="CHEBI:15377"/>
        <dbReference type="ChEBI" id="CHEBI:17268"/>
        <dbReference type="ChEBI" id="CHEBI:43474"/>
        <dbReference type="ChEBI" id="CHEBI:84139"/>
        <dbReference type="EC" id="3.1.3.25"/>
    </reaction>
</comment>
<dbReference type="STRING" id="1798543.A2898_00980"/>
<feature type="binding site" evidence="6">
    <location>
        <position position="85"/>
    </location>
    <ligand>
        <name>Mg(2+)</name>
        <dbReference type="ChEBI" id="CHEBI:18420"/>
        <label>1</label>
        <note>catalytic</note>
    </ligand>
</feature>
<dbReference type="InterPro" id="IPR033942">
    <property type="entry name" value="IMPase"/>
</dbReference>
<feature type="binding site" evidence="6">
    <location>
        <position position="84"/>
    </location>
    <ligand>
        <name>Mg(2+)</name>
        <dbReference type="ChEBI" id="CHEBI:18420"/>
        <label>1</label>
        <note>catalytic</note>
    </ligand>
</feature>
<dbReference type="SUPFAM" id="SSF56655">
    <property type="entry name" value="Carbohydrate phosphatase"/>
    <property type="match status" value="1"/>
</dbReference>
<evidence type="ECO:0000313" key="9">
    <source>
        <dbReference type="Proteomes" id="UP000179164"/>
    </source>
</evidence>
<reference evidence="8 9" key="1">
    <citation type="journal article" date="2016" name="Nat. Commun.">
        <title>Thousands of microbial genomes shed light on interconnected biogeochemical processes in an aquifer system.</title>
        <authorList>
            <person name="Anantharaman K."/>
            <person name="Brown C.T."/>
            <person name="Hug L.A."/>
            <person name="Sharon I."/>
            <person name="Castelle C.J."/>
            <person name="Probst A.J."/>
            <person name="Thomas B.C."/>
            <person name="Singh A."/>
            <person name="Wilkins M.J."/>
            <person name="Karaoz U."/>
            <person name="Brodie E.L."/>
            <person name="Williams K.H."/>
            <person name="Hubbard S.S."/>
            <person name="Banfield J.F."/>
        </authorList>
    </citation>
    <scope>NUCLEOTIDE SEQUENCE [LARGE SCALE GENOMIC DNA]</scope>
</reference>
<comment type="caution">
    <text evidence="8">The sequence shown here is derived from an EMBL/GenBank/DDBJ whole genome shotgun (WGS) entry which is preliminary data.</text>
</comment>
<dbReference type="EMBL" id="MHKE01000005">
    <property type="protein sequence ID" value="OGY84665.1"/>
    <property type="molecule type" value="Genomic_DNA"/>
</dbReference>
<protein>
    <recommendedName>
        <fullName evidence="7">Inositol-1-monophosphatase</fullName>
        <ecNumber evidence="7">3.1.3.25</ecNumber>
    </recommendedName>
</protein>
<evidence type="ECO:0000313" key="8">
    <source>
        <dbReference type="EMBL" id="OGY84665.1"/>
    </source>
</evidence>
<dbReference type="AlphaFoldDB" id="A0A1G2B6P9"/>
<organism evidence="8 9">
    <name type="scientific">Candidatus Kerfeldbacteria bacterium RIFCSPLOWO2_01_FULL_48_11</name>
    <dbReference type="NCBI Taxonomy" id="1798543"/>
    <lineage>
        <taxon>Bacteria</taxon>
        <taxon>Candidatus Kerfeldiibacteriota</taxon>
    </lineage>
</organism>
<dbReference type="Pfam" id="PF00459">
    <property type="entry name" value="Inositol_P"/>
    <property type="match status" value="1"/>
</dbReference>
<dbReference type="Gene3D" id="3.40.190.80">
    <property type="match status" value="1"/>
</dbReference>
<dbReference type="Gene3D" id="3.30.540.10">
    <property type="entry name" value="Fructose-1,6-Bisphosphatase, subunit A, domain 1"/>
    <property type="match status" value="1"/>
</dbReference>
<comment type="similarity">
    <text evidence="7">Belongs to the inositol monophosphatase superfamily.</text>
</comment>
<dbReference type="InterPro" id="IPR020583">
    <property type="entry name" value="Inositol_monoP_metal-BS"/>
</dbReference>
<dbReference type="PROSITE" id="PS00629">
    <property type="entry name" value="IMP_1"/>
    <property type="match status" value="1"/>
</dbReference>
<dbReference type="GO" id="GO:0006020">
    <property type="term" value="P:inositol metabolic process"/>
    <property type="evidence" value="ECO:0007669"/>
    <property type="project" value="TreeGrafter"/>
</dbReference>
<dbReference type="EC" id="3.1.3.25" evidence="7"/>
<dbReference type="CDD" id="cd01639">
    <property type="entry name" value="IMPase"/>
    <property type="match status" value="1"/>
</dbReference>
<gene>
    <name evidence="8" type="ORF">A2898_00980</name>
</gene>
<sequence length="257" mass="28850">MTYRSVGVLAAHRAGVYLAKHFRKIRKQDIRLKKRHEVLTSADLGANKIILKILKRHFPSHDFLSEETGLEENPQTYKWFIDPLDGTTNYSVGNPLFCTTLSLAHGNDLLLSIIYAPMLDEFYIAEKGKGATLNGKRIHVSPERRPTHSIITIGYAHTFKSRLRIAHSLQYLWKAFLNTRVLGSGSLNLAFVAAGRVEGCYLALTSNLWDTTSGVLLVKEAGGIVTDLNGKPWDMKSQSLVASNRTIHARLLRNVRR</sequence>
<evidence type="ECO:0000256" key="3">
    <source>
        <dbReference type="ARBA" id="ARBA00022723"/>
    </source>
</evidence>
<dbReference type="GO" id="GO:0008934">
    <property type="term" value="F:inositol monophosphate 1-phosphatase activity"/>
    <property type="evidence" value="ECO:0007669"/>
    <property type="project" value="InterPro"/>
</dbReference>
<feature type="binding site" evidence="6">
    <location>
        <position position="82"/>
    </location>
    <ligand>
        <name>Mg(2+)</name>
        <dbReference type="ChEBI" id="CHEBI:18420"/>
        <label>1</label>
        <note>catalytic</note>
    </ligand>
</feature>
<proteinExistence type="inferred from homology"/>
<name>A0A1G2B6P9_9BACT</name>
<dbReference type="GO" id="GO:0046872">
    <property type="term" value="F:metal ion binding"/>
    <property type="evidence" value="ECO:0007669"/>
    <property type="project" value="UniProtKB-KW"/>
</dbReference>
<keyword evidence="5 6" id="KW-0460">Magnesium</keyword>
<comment type="cofactor">
    <cofactor evidence="2 6 7">
        <name>Mg(2+)</name>
        <dbReference type="ChEBI" id="CHEBI:18420"/>
    </cofactor>
</comment>
<dbReference type="PRINTS" id="PR00377">
    <property type="entry name" value="IMPHPHTASES"/>
</dbReference>
<evidence type="ECO:0000256" key="6">
    <source>
        <dbReference type="PIRSR" id="PIRSR600760-2"/>
    </source>
</evidence>
<feature type="binding site" evidence="6">
    <location>
        <position position="66"/>
    </location>
    <ligand>
        <name>Mg(2+)</name>
        <dbReference type="ChEBI" id="CHEBI:18420"/>
        <label>1</label>
        <note>catalytic</note>
    </ligand>
</feature>
<evidence type="ECO:0000256" key="5">
    <source>
        <dbReference type="ARBA" id="ARBA00022842"/>
    </source>
</evidence>
<dbReference type="InterPro" id="IPR000760">
    <property type="entry name" value="Inositol_monophosphatase-like"/>
</dbReference>
<dbReference type="PANTHER" id="PTHR20854">
    <property type="entry name" value="INOSITOL MONOPHOSPHATASE"/>
    <property type="match status" value="1"/>
</dbReference>
<evidence type="ECO:0000256" key="1">
    <source>
        <dbReference type="ARBA" id="ARBA00001033"/>
    </source>
</evidence>
<keyword evidence="3 6" id="KW-0479">Metal-binding</keyword>
<keyword evidence="4 7" id="KW-0378">Hydrolase</keyword>